<comment type="caution">
    <text evidence="1">The sequence shown here is derived from an EMBL/GenBank/DDBJ whole genome shotgun (WGS) entry which is preliminary data.</text>
</comment>
<keyword evidence="2" id="KW-1185">Reference proteome</keyword>
<gene>
    <name evidence="1" type="ORF">AGOR_G00246330</name>
</gene>
<dbReference type="AlphaFoldDB" id="A0A8T3CAR0"/>
<reference evidence="1" key="1">
    <citation type="submission" date="2021-01" db="EMBL/GenBank/DDBJ databases">
        <authorList>
            <person name="Zahm M."/>
            <person name="Roques C."/>
            <person name="Cabau C."/>
            <person name="Klopp C."/>
            <person name="Donnadieu C."/>
            <person name="Jouanno E."/>
            <person name="Lampietro C."/>
            <person name="Louis A."/>
            <person name="Herpin A."/>
            <person name="Echchiki A."/>
            <person name="Berthelot C."/>
            <person name="Parey E."/>
            <person name="Roest-Crollius H."/>
            <person name="Braasch I."/>
            <person name="Postlethwait J."/>
            <person name="Bobe J."/>
            <person name="Montfort J."/>
            <person name="Bouchez O."/>
            <person name="Begum T."/>
            <person name="Mejri S."/>
            <person name="Adams A."/>
            <person name="Chen W.-J."/>
            <person name="Guiguen Y."/>
        </authorList>
    </citation>
    <scope>NUCLEOTIDE SEQUENCE</scope>
    <source>
        <tissue evidence="1">Blood</tissue>
    </source>
</reference>
<dbReference type="EMBL" id="JAERUA010000025">
    <property type="protein sequence ID" value="KAI1882013.1"/>
    <property type="molecule type" value="Genomic_DNA"/>
</dbReference>
<name>A0A8T3CAR0_9TELE</name>
<sequence length="177" mass="19001">MDLEETTTLKSHISMVYPVGVPSENSNVLLNPQKCCLLVHDPVVPASVVEECEITLTRTENRKADVSPRRYSTLTTTVCVKLLMNLPSYKGLEAEPAMKSPPWIHTITGRGFKRGNEKLVSKVCITFAGHSSEIGPMQACIQAGLGYVASYTPFHGDNGAGGFHRCAPTGGSANGIP</sequence>
<dbReference type="OrthoDB" id="10363334at2759"/>
<accession>A0A8T3CAR0</accession>
<organism evidence="1 2">
    <name type="scientific">Albula goreensis</name>
    <dbReference type="NCBI Taxonomy" id="1534307"/>
    <lineage>
        <taxon>Eukaryota</taxon>
        <taxon>Metazoa</taxon>
        <taxon>Chordata</taxon>
        <taxon>Craniata</taxon>
        <taxon>Vertebrata</taxon>
        <taxon>Euteleostomi</taxon>
        <taxon>Actinopterygii</taxon>
        <taxon>Neopterygii</taxon>
        <taxon>Teleostei</taxon>
        <taxon>Albuliformes</taxon>
        <taxon>Albulidae</taxon>
        <taxon>Albula</taxon>
    </lineage>
</organism>
<proteinExistence type="predicted"/>
<protein>
    <submittedName>
        <fullName evidence="1">Uncharacterized protein</fullName>
    </submittedName>
</protein>
<evidence type="ECO:0000313" key="1">
    <source>
        <dbReference type="EMBL" id="KAI1882013.1"/>
    </source>
</evidence>
<dbReference type="Proteomes" id="UP000829720">
    <property type="component" value="Unassembled WGS sequence"/>
</dbReference>
<evidence type="ECO:0000313" key="2">
    <source>
        <dbReference type="Proteomes" id="UP000829720"/>
    </source>
</evidence>